<evidence type="ECO:0008006" key="3">
    <source>
        <dbReference type="Google" id="ProtNLM"/>
    </source>
</evidence>
<comment type="caution">
    <text evidence="1">The sequence shown here is derived from an EMBL/GenBank/DDBJ whole genome shotgun (WGS) entry which is preliminary data.</text>
</comment>
<organism evidence="1 2">
    <name type="scientific">Alkalicoccobacillus gibsonii</name>
    <dbReference type="NCBI Taxonomy" id="79881"/>
    <lineage>
        <taxon>Bacteria</taxon>
        <taxon>Bacillati</taxon>
        <taxon>Bacillota</taxon>
        <taxon>Bacilli</taxon>
        <taxon>Bacillales</taxon>
        <taxon>Bacillaceae</taxon>
        <taxon>Alkalicoccobacillus</taxon>
    </lineage>
</organism>
<reference evidence="1 2" key="1">
    <citation type="submission" date="2024-03" db="EMBL/GenBank/DDBJ databases">
        <title>Bacilli Hybrid Assemblies.</title>
        <authorList>
            <person name="Kovac J."/>
        </authorList>
    </citation>
    <scope>NUCLEOTIDE SEQUENCE [LARGE SCALE GENOMIC DNA]</scope>
    <source>
        <strain evidence="1 2">FSL R7-0666</strain>
    </source>
</reference>
<protein>
    <recommendedName>
        <fullName evidence="3">DUF3885 domain-containing protein</fullName>
    </recommendedName>
</protein>
<sequence>MKAEYFGDTAESLQNTTFSKMVGGRIHPRYRFQYSGSIELRENQLLIENWVNIHLQDIVSISCAYDENFSRFTTNYDIRLGFFTKGEPLIIQTRQQTYYLMINWNFFSGFTDNREWFRFIEEKRGKLSST</sequence>
<proteinExistence type="predicted"/>
<accession>A0ABU9VGI0</accession>
<keyword evidence="2" id="KW-1185">Reference proteome</keyword>
<name>A0ABU9VGI0_9BACI</name>
<gene>
    <name evidence="1" type="ORF">MKY91_07350</name>
</gene>
<dbReference type="EMBL" id="JBCITK010000001">
    <property type="protein sequence ID" value="MEN0642958.1"/>
    <property type="molecule type" value="Genomic_DNA"/>
</dbReference>
<evidence type="ECO:0000313" key="1">
    <source>
        <dbReference type="EMBL" id="MEN0642958.1"/>
    </source>
</evidence>
<dbReference type="Proteomes" id="UP001418796">
    <property type="component" value="Unassembled WGS sequence"/>
</dbReference>
<evidence type="ECO:0000313" key="2">
    <source>
        <dbReference type="Proteomes" id="UP001418796"/>
    </source>
</evidence>
<dbReference type="RefSeq" id="WP_343129973.1">
    <property type="nucleotide sequence ID" value="NZ_JBCITK010000001.1"/>
</dbReference>